<evidence type="ECO:0000313" key="7">
    <source>
        <dbReference type="Proteomes" id="UP001553715"/>
    </source>
</evidence>
<dbReference type="RefSeq" id="WP_206475626.1">
    <property type="nucleotide sequence ID" value="NZ_JAJVKR010000018.1"/>
</dbReference>
<keyword evidence="2 4" id="KW-0238">DNA-binding</keyword>
<dbReference type="Gene3D" id="1.10.10.60">
    <property type="entry name" value="Homeodomain-like"/>
    <property type="match status" value="1"/>
</dbReference>
<evidence type="ECO:0000256" key="2">
    <source>
        <dbReference type="ARBA" id="ARBA00023125"/>
    </source>
</evidence>
<evidence type="ECO:0000313" key="6">
    <source>
        <dbReference type="EMBL" id="MEW1974175.1"/>
    </source>
</evidence>
<evidence type="ECO:0000259" key="5">
    <source>
        <dbReference type="PROSITE" id="PS50977"/>
    </source>
</evidence>
<accession>A0ABV3LE40</accession>
<dbReference type="InterPro" id="IPR001647">
    <property type="entry name" value="HTH_TetR"/>
</dbReference>
<dbReference type="InterPro" id="IPR023772">
    <property type="entry name" value="DNA-bd_HTH_TetR-type_CS"/>
</dbReference>
<dbReference type="EMBL" id="JBFBMH010000003">
    <property type="protein sequence ID" value="MEW1974175.1"/>
    <property type="molecule type" value="Genomic_DNA"/>
</dbReference>
<sequence length="201" mass="21930">MTSGSGNGRGRPLAASRSSVEQVAIAMMLGDGYEAVSVDAIASAANIGRTTFFRYFGSKSGVIWGPFDATIEWLLEALAQAAPDDPLSAIRSAVITSTRSALYSSEVWLERFQLLDSYPSLRAEAFAHWERWKSAIAEHVAAAEELDPNSAVPMAVAGACQGVFMAELRNWQNSDNERDEILNRLERSLTDVCEALRTLLR</sequence>
<comment type="caution">
    <text evidence="6">The sequence shown here is derived from an EMBL/GenBank/DDBJ whole genome shotgun (WGS) entry which is preliminary data.</text>
</comment>
<dbReference type="Pfam" id="PF17754">
    <property type="entry name" value="TetR_C_14"/>
    <property type="match status" value="1"/>
</dbReference>
<gene>
    <name evidence="6" type="ORF">AB0301_03685</name>
</gene>
<dbReference type="SUPFAM" id="SSF46689">
    <property type="entry name" value="Homeodomain-like"/>
    <property type="match status" value="1"/>
</dbReference>
<dbReference type="PROSITE" id="PS01081">
    <property type="entry name" value="HTH_TETR_1"/>
    <property type="match status" value="1"/>
</dbReference>
<evidence type="ECO:0000256" key="4">
    <source>
        <dbReference type="PROSITE-ProRule" id="PRU00335"/>
    </source>
</evidence>
<keyword evidence="1" id="KW-0805">Transcription regulation</keyword>
<feature type="domain" description="HTH tetR-type" evidence="5">
    <location>
        <begin position="14"/>
        <end position="74"/>
    </location>
</feature>
<dbReference type="Proteomes" id="UP001553715">
    <property type="component" value="Unassembled WGS sequence"/>
</dbReference>
<dbReference type="InterPro" id="IPR050109">
    <property type="entry name" value="HTH-type_TetR-like_transc_reg"/>
</dbReference>
<dbReference type="PANTHER" id="PTHR30055:SF238">
    <property type="entry name" value="MYCOFACTOCIN BIOSYNTHESIS TRANSCRIPTIONAL REGULATOR MFTR-RELATED"/>
    <property type="match status" value="1"/>
</dbReference>
<evidence type="ECO:0000256" key="1">
    <source>
        <dbReference type="ARBA" id="ARBA00023015"/>
    </source>
</evidence>
<proteinExistence type="predicted"/>
<dbReference type="PANTHER" id="PTHR30055">
    <property type="entry name" value="HTH-TYPE TRANSCRIPTIONAL REGULATOR RUTR"/>
    <property type="match status" value="1"/>
</dbReference>
<evidence type="ECO:0000256" key="3">
    <source>
        <dbReference type="ARBA" id="ARBA00023163"/>
    </source>
</evidence>
<keyword evidence="7" id="KW-1185">Reference proteome</keyword>
<protein>
    <submittedName>
        <fullName evidence="6">TetR family transcriptional regulator</fullName>
    </submittedName>
</protein>
<reference evidence="6 7" key="1">
    <citation type="submission" date="2024-06" db="EMBL/GenBank/DDBJ databases">
        <title>The Natural Products Discovery Center: Release of the First 8490 Sequenced Strains for Exploring Actinobacteria Biosynthetic Diversity.</title>
        <authorList>
            <person name="Kalkreuter E."/>
            <person name="Kautsar S.A."/>
            <person name="Yang D."/>
            <person name="Bader C.D."/>
            <person name="Teijaro C.N."/>
            <person name="Fluegel L."/>
            <person name="Davis C.M."/>
            <person name="Simpson J.R."/>
            <person name="Lauterbach L."/>
            <person name="Steele A.D."/>
            <person name="Gui C."/>
            <person name="Meng S."/>
            <person name="Li G."/>
            <person name="Viehrig K."/>
            <person name="Ye F."/>
            <person name="Su P."/>
            <person name="Kiefer A.F."/>
            <person name="Nichols A."/>
            <person name="Cepeda A.J."/>
            <person name="Yan W."/>
            <person name="Fan B."/>
            <person name="Jiang Y."/>
            <person name="Adhikari A."/>
            <person name="Zheng C.-J."/>
            <person name="Schuster L."/>
            <person name="Cowan T.M."/>
            <person name="Smanski M.J."/>
            <person name="Chevrette M.G."/>
            <person name="De Carvalho L.P.S."/>
            <person name="Shen B."/>
        </authorList>
    </citation>
    <scope>NUCLEOTIDE SEQUENCE [LARGE SCALE GENOMIC DNA]</scope>
    <source>
        <strain evidence="6 7">NPDC077434</strain>
    </source>
</reference>
<dbReference type="Gene3D" id="1.10.357.10">
    <property type="entry name" value="Tetracycline Repressor, domain 2"/>
    <property type="match status" value="1"/>
</dbReference>
<dbReference type="Pfam" id="PF00440">
    <property type="entry name" value="TetR_N"/>
    <property type="match status" value="1"/>
</dbReference>
<feature type="DNA-binding region" description="H-T-H motif" evidence="4">
    <location>
        <begin position="37"/>
        <end position="56"/>
    </location>
</feature>
<dbReference type="PROSITE" id="PS50977">
    <property type="entry name" value="HTH_TETR_2"/>
    <property type="match status" value="1"/>
</dbReference>
<dbReference type="InterPro" id="IPR009057">
    <property type="entry name" value="Homeodomain-like_sf"/>
</dbReference>
<keyword evidence="3" id="KW-0804">Transcription</keyword>
<organism evidence="6 7">
    <name type="scientific">Microbacterium profundi</name>
    <dbReference type="NCBI Taxonomy" id="450380"/>
    <lineage>
        <taxon>Bacteria</taxon>
        <taxon>Bacillati</taxon>
        <taxon>Actinomycetota</taxon>
        <taxon>Actinomycetes</taxon>
        <taxon>Micrococcales</taxon>
        <taxon>Microbacteriaceae</taxon>
        <taxon>Microbacterium</taxon>
    </lineage>
</organism>
<dbReference type="InterPro" id="IPR041347">
    <property type="entry name" value="MftR_C"/>
</dbReference>
<name>A0ABV3LE40_9MICO</name>